<dbReference type="SUPFAM" id="SSF57889">
    <property type="entry name" value="Cysteine-rich domain"/>
    <property type="match status" value="1"/>
</dbReference>
<dbReference type="AlphaFoldDB" id="E3M238"/>
<name>E3M238_CAERE</name>
<dbReference type="HOGENOM" id="CLU_1898155_0_0_1"/>
<feature type="domain" description="Phorbol-ester/DAG-type" evidence="3">
    <location>
        <begin position="76"/>
        <end position="123"/>
    </location>
</feature>
<dbReference type="GO" id="GO:0046872">
    <property type="term" value="F:metal ion binding"/>
    <property type="evidence" value="ECO:0007669"/>
    <property type="project" value="UniProtKB-KW"/>
</dbReference>
<organism evidence="5">
    <name type="scientific">Caenorhabditis remanei</name>
    <name type="common">Caenorhabditis vulgaris</name>
    <dbReference type="NCBI Taxonomy" id="31234"/>
    <lineage>
        <taxon>Eukaryota</taxon>
        <taxon>Metazoa</taxon>
        <taxon>Ecdysozoa</taxon>
        <taxon>Nematoda</taxon>
        <taxon>Chromadorea</taxon>
        <taxon>Rhabditida</taxon>
        <taxon>Rhabditina</taxon>
        <taxon>Rhabditomorpha</taxon>
        <taxon>Rhabditoidea</taxon>
        <taxon>Rhabditidae</taxon>
        <taxon>Peloderinae</taxon>
        <taxon>Caenorhabditis</taxon>
    </lineage>
</organism>
<dbReference type="PROSITE" id="PS50081">
    <property type="entry name" value="ZF_DAG_PE_2"/>
    <property type="match status" value="1"/>
</dbReference>
<dbReference type="InterPro" id="IPR046349">
    <property type="entry name" value="C1-like_sf"/>
</dbReference>
<evidence type="ECO:0000256" key="1">
    <source>
        <dbReference type="ARBA" id="ARBA00022723"/>
    </source>
</evidence>
<dbReference type="Gene3D" id="3.30.40.10">
    <property type="entry name" value="Zinc/RING finger domain, C3HC4 (zinc finger)"/>
    <property type="match status" value="1"/>
</dbReference>
<keyword evidence="5" id="KW-1185">Reference proteome</keyword>
<keyword evidence="2" id="KW-0862">Zinc</keyword>
<dbReference type="Proteomes" id="UP000008281">
    <property type="component" value="Unassembled WGS sequence"/>
</dbReference>
<reference evidence="4" key="1">
    <citation type="submission" date="2007-07" db="EMBL/GenBank/DDBJ databases">
        <title>PCAP assembly of the Caenorhabditis remanei genome.</title>
        <authorList>
            <consortium name="The Caenorhabditis remanei Sequencing Consortium"/>
            <person name="Wilson R.K."/>
        </authorList>
    </citation>
    <scope>NUCLEOTIDE SEQUENCE [LARGE SCALE GENOMIC DNA]</scope>
    <source>
        <strain evidence="4">PB4641</strain>
    </source>
</reference>
<keyword evidence="1" id="KW-0479">Metal-binding</keyword>
<gene>
    <name evidence="4" type="ORF">CRE_07242</name>
</gene>
<sequence>MYRDTYSQMTETEKDNDAFDIAWDDMGRSIKLYLDTIDINILTLLCTRDITKLYPLPELPSLSNEFMNTYRNVMTKYSQEKNEYDVSKFCYFCHRQLKGLPFTCKYCKKSFHKKCVNKERGWCEAEMDTPKTSN</sequence>
<protein>
    <recommendedName>
        <fullName evidence="3">Phorbol-ester/DAG-type domain-containing protein</fullName>
    </recommendedName>
</protein>
<accession>E3M238</accession>
<evidence type="ECO:0000313" key="4">
    <source>
        <dbReference type="EMBL" id="EFO89700.1"/>
    </source>
</evidence>
<dbReference type="InParanoid" id="E3M238"/>
<evidence type="ECO:0000256" key="2">
    <source>
        <dbReference type="ARBA" id="ARBA00022833"/>
    </source>
</evidence>
<evidence type="ECO:0000313" key="5">
    <source>
        <dbReference type="Proteomes" id="UP000008281"/>
    </source>
</evidence>
<proteinExistence type="predicted"/>
<evidence type="ECO:0000259" key="3">
    <source>
        <dbReference type="PROSITE" id="PS50081"/>
    </source>
</evidence>
<dbReference type="InterPro" id="IPR002219">
    <property type="entry name" value="PKC_DAG/PE"/>
</dbReference>
<dbReference type="EMBL" id="DS268422">
    <property type="protein sequence ID" value="EFO89700.1"/>
    <property type="molecule type" value="Genomic_DNA"/>
</dbReference>
<dbReference type="InterPro" id="IPR013083">
    <property type="entry name" value="Znf_RING/FYVE/PHD"/>
</dbReference>